<dbReference type="Proteomes" id="UP000011864">
    <property type="component" value="Chromosome"/>
</dbReference>
<protein>
    <recommendedName>
        <fullName evidence="1">AB hydrolase-1 domain-containing protein</fullName>
    </recommendedName>
</protein>
<accession>K6ZUU1</accession>
<dbReference type="InterPro" id="IPR000073">
    <property type="entry name" value="AB_hydrolase_1"/>
</dbReference>
<proteinExistence type="predicted"/>
<dbReference type="PANTHER" id="PTHR43798">
    <property type="entry name" value="MONOACYLGLYCEROL LIPASE"/>
    <property type="match status" value="1"/>
</dbReference>
<evidence type="ECO:0000259" key="1">
    <source>
        <dbReference type="Pfam" id="PF00561"/>
    </source>
</evidence>
<keyword evidence="3" id="KW-1185">Reference proteome</keyword>
<dbReference type="RefSeq" id="WP_007641978.1">
    <property type="nucleotide sequence ID" value="NC_020514.1"/>
</dbReference>
<feature type="domain" description="AB hydrolase-1" evidence="1">
    <location>
        <begin position="37"/>
        <end position="217"/>
    </location>
</feature>
<name>K6ZUU1_9ALTE</name>
<dbReference type="PATRIC" id="fig|1129794.4.peg.80"/>
<dbReference type="OrthoDB" id="9780765at2"/>
<dbReference type="InterPro" id="IPR050266">
    <property type="entry name" value="AB_hydrolase_sf"/>
</dbReference>
<dbReference type="STRING" id="1129794.C427_0084"/>
<dbReference type="SUPFAM" id="SSF53474">
    <property type="entry name" value="alpha/beta-Hydrolases"/>
    <property type="match status" value="1"/>
</dbReference>
<dbReference type="eggNOG" id="COG2267">
    <property type="taxonomic scope" value="Bacteria"/>
</dbReference>
<sequence>MNNKPLLVFIPGTLCTSQVFQPIVENLTYDAVLIDYKYHDSLQAMSEEVLRLVGDKPFIPVGFSMGGMVAFELIRRVNKQISGLILLNSNAHADLPGRQKGRVRHLALAKKTSLTNLIQDVYLPVYFENNESAESQIVLQMAENLGIDVFEAQLKVLAQRPASLDVLEEFAKPTLIIGAENDLPCPPEHQLLMADTAVNSECHILPQSGHFAVLEQPQKIAKLINRWVEKYHE</sequence>
<organism evidence="2 3">
    <name type="scientific">Paraglaciecola psychrophila 170</name>
    <dbReference type="NCBI Taxonomy" id="1129794"/>
    <lineage>
        <taxon>Bacteria</taxon>
        <taxon>Pseudomonadati</taxon>
        <taxon>Pseudomonadota</taxon>
        <taxon>Gammaproteobacteria</taxon>
        <taxon>Alteromonadales</taxon>
        <taxon>Alteromonadaceae</taxon>
        <taxon>Paraglaciecola</taxon>
    </lineage>
</organism>
<dbReference type="Gene3D" id="3.40.50.1820">
    <property type="entry name" value="alpha/beta hydrolase"/>
    <property type="match status" value="1"/>
</dbReference>
<dbReference type="EMBL" id="CP003837">
    <property type="protein sequence ID" value="AGH42194.1"/>
    <property type="molecule type" value="Genomic_DNA"/>
</dbReference>
<dbReference type="AlphaFoldDB" id="K6ZUU1"/>
<evidence type="ECO:0000313" key="2">
    <source>
        <dbReference type="EMBL" id="AGH42194.1"/>
    </source>
</evidence>
<dbReference type="InterPro" id="IPR029058">
    <property type="entry name" value="AB_hydrolase_fold"/>
</dbReference>
<dbReference type="HOGENOM" id="CLU_020336_29_1_6"/>
<dbReference type="Pfam" id="PF00561">
    <property type="entry name" value="Abhydrolase_1"/>
    <property type="match status" value="1"/>
</dbReference>
<reference evidence="2 3" key="1">
    <citation type="journal article" date="2013" name="Genome Announc.">
        <title>Complete Genome Sequence of Glaciecola psychrophila Strain 170T.</title>
        <authorList>
            <person name="Yin J."/>
            <person name="Chen J."/>
            <person name="Liu G."/>
            <person name="Yu Y."/>
            <person name="Song L."/>
            <person name="Wang X."/>
            <person name="Qu X."/>
        </authorList>
    </citation>
    <scope>NUCLEOTIDE SEQUENCE [LARGE SCALE GENOMIC DNA]</scope>
    <source>
        <strain evidence="2 3">170</strain>
    </source>
</reference>
<gene>
    <name evidence="2" type="ORF">C427_0084</name>
</gene>
<dbReference type="KEGG" id="gps:C427_0084"/>
<evidence type="ECO:0000313" key="3">
    <source>
        <dbReference type="Proteomes" id="UP000011864"/>
    </source>
</evidence>